<dbReference type="EMBL" id="JBHTKA010000003">
    <property type="protein sequence ID" value="MFD1000207.1"/>
    <property type="molecule type" value="Genomic_DNA"/>
</dbReference>
<proteinExistence type="predicted"/>
<name>A0ABW3K287_9BACT</name>
<keyword evidence="3" id="KW-1185">Reference proteome</keyword>
<evidence type="ECO:0000256" key="1">
    <source>
        <dbReference type="SAM" id="MobiDB-lite"/>
    </source>
</evidence>
<dbReference type="RefSeq" id="WP_377579604.1">
    <property type="nucleotide sequence ID" value="NZ_JBHTKA010000003.1"/>
</dbReference>
<feature type="region of interest" description="Disordered" evidence="1">
    <location>
        <begin position="33"/>
        <end position="57"/>
    </location>
</feature>
<comment type="caution">
    <text evidence="2">The sequence shown here is derived from an EMBL/GenBank/DDBJ whole genome shotgun (WGS) entry which is preliminary data.</text>
</comment>
<evidence type="ECO:0000313" key="2">
    <source>
        <dbReference type="EMBL" id="MFD1000207.1"/>
    </source>
</evidence>
<protein>
    <submittedName>
        <fullName evidence="2">Uncharacterized protein</fullName>
    </submittedName>
</protein>
<sequence>MKEERFDEIKKKYPEVTELVEKTVSEIRALNEVLKSLPKDKGPEPQPKGPGDIPINTQWRQAENRIIYERMIHEKQEFLLEGIGKITERVDPHTKQSIDSLMLYELSRLSKGEEANKSEKESSIDSKKSLTDKLMESTPLAQYISAKEPITEEVKTVDKFKENSKEINEPER</sequence>
<dbReference type="Proteomes" id="UP001597112">
    <property type="component" value="Unassembled WGS sequence"/>
</dbReference>
<feature type="region of interest" description="Disordered" evidence="1">
    <location>
        <begin position="111"/>
        <end position="131"/>
    </location>
</feature>
<accession>A0ABW3K287</accession>
<gene>
    <name evidence="2" type="ORF">ACFQ21_12870</name>
</gene>
<evidence type="ECO:0000313" key="3">
    <source>
        <dbReference type="Proteomes" id="UP001597112"/>
    </source>
</evidence>
<reference evidence="3" key="1">
    <citation type="journal article" date="2019" name="Int. J. Syst. Evol. Microbiol.">
        <title>The Global Catalogue of Microorganisms (GCM) 10K type strain sequencing project: providing services to taxonomists for standard genome sequencing and annotation.</title>
        <authorList>
            <consortium name="The Broad Institute Genomics Platform"/>
            <consortium name="The Broad Institute Genome Sequencing Center for Infectious Disease"/>
            <person name="Wu L."/>
            <person name="Ma J."/>
        </authorList>
    </citation>
    <scope>NUCLEOTIDE SEQUENCE [LARGE SCALE GENOMIC DNA]</scope>
    <source>
        <strain evidence="3">CCUG 58938</strain>
    </source>
</reference>
<organism evidence="2 3">
    <name type="scientific">Ohtaekwangia kribbensis</name>
    <dbReference type="NCBI Taxonomy" id="688913"/>
    <lineage>
        <taxon>Bacteria</taxon>
        <taxon>Pseudomonadati</taxon>
        <taxon>Bacteroidota</taxon>
        <taxon>Cytophagia</taxon>
        <taxon>Cytophagales</taxon>
        <taxon>Fulvivirgaceae</taxon>
        <taxon>Ohtaekwangia</taxon>
    </lineage>
</organism>